<evidence type="ECO:0000313" key="2">
    <source>
        <dbReference type="EMBL" id="MRS99344.1"/>
    </source>
</evidence>
<name>A0A7X2HNQ1_RALPI</name>
<feature type="chain" id="PRO_5031333438" evidence="1">
    <location>
        <begin position="26"/>
        <end position="144"/>
    </location>
</feature>
<dbReference type="RefSeq" id="WP_154206948.1">
    <property type="nucleotide sequence ID" value="NZ_WJYN01000004.1"/>
</dbReference>
<dbReference type="Proteomes" id="UP000441032">
    <property type="component" value="Unassembled WGS sequence"/>
</dbReference>
<evidence type="ECO:0000256" key="1">
    <source>
        <dbReference type="SAM" id="SignalP"/>
    </source>
</evidence>
<evidence type="ECO:0000313" key="3">
    <source>
        <dbReference type="Proteomes" id="UP000441032"/>
    </source>
</evidence>
<reference evidence="2 3" key="1">
    <citation type="submission" date="2019-11" db="EMBL/GenBank/DDBJ databases">
        <title>Phenotypic characterization of an OXA-22 and OXA-60 co-producing Ralstonia pickettii clinical strain.</title>
        <authorList>
            <person name="He F."/>
        </authorList>
    </citation>
    <scope>NUCLEOTIDE SEQUENCE [LARGE SCALE GENOMIC DNA]</scope>
    <source>
        <strain evidence="2 3">PSLESD1</strain>
    </source>
</reference>
<keyword evidence="1" id="KW-0732">Signal</keyword>
<accession>A0A7X2HNQ1</accession>
<dbReference type="AlphaFoldDB" id="A0A7X2HNQ1"/>
<feature type="signal peptide" evidence="1">
    <location>
        <begin position="1"/>
        <end position="25"/>
    </location>
</feature>
<protein>
    <submittedName>
        <fullName evidence="2">Uncharacterized protein</fullName>
    </submittedName>
</protein>
<comment type="caution">
    <text evidence="2">The sequence shown here is derived from an EMBL/GenBank/DDBJ whole genome shotgun (WGS) entry which is preliminary data.</text>
</comment>
<organism evidence="2 3">
    <name type="scientific">Ralstonia pickettii</name>
    <name type="common">Burkholderia pickettii</name>
    <dbReference type="NCBI Taxonomy" id="329"/>
    <lineage>
        <taxon>Bacteria</taxon>
        <taxon>Pseudomonadati</taxon>
        <taxon>Pseudomonadota</taxon>
        <taxon>Betaproteobacteria</taxon>
        <taxon>Burkholderiales</taxon>
        <taxon>Burkholderiaceae</taxon>
        <taxon>Ralstonia</taxon>
    </lineage>
</organism>
<dbReference type="EMBL" id="WJYN01000004">
    <property type="protein sequence ID" value="MRS99344.1"/>
    <property type="molecule type" value="Genomic_DNA"/>
</dbReference>
<gene>
    <name evidence="2" type="ORF">GJQ57_11875</name>
</gene>
<sequence>MKVSFQWASAALIVATCIFSAHVKADITASQARQLGEMSAVQTMRSFIEAAGYMFGIAEGCAQTYSTLRPKVDAVYAAIGGIDSAELSSVVGSCVDKRSAPDENTCRALVESVKRPQSMEDLSTFFEQPGIKAASKMLAPCKDE</sequence>
<proteinExistence type="predicted"/>